<dbReference type="PANTHER" id="PTHR14492">
    <property type="entry name" value="JBTS17"/>
    <property type="match status" value="1"/>
</dbReference>
<dbReference type="EMBL" id="BFAA01021505">
    <property type="protein sequence ID" value="GCB81427.1"/>
    <property type="molecule type" value="Genomic_DNA"/>
</dbReference>
<proteinExistence type="predicted"/>
<dbReference type="STRING" id="75743.A0A401Q7X1"/>
<keyword evidence="2" id="KW-1185">Reference proteome</keyword>
<dbReference type="Proteomes" id="UP000288216">
    <property type="component" value="Unassembled WGS sequence"/>
</dbReference>
<sequence>MGTLSQLDCEWGSGHSWVASCWGSGHSWIASGDLVTAGLRVAGDLVTAGLPEWIWSQLDCESGPGLSWIASGDQVPAGLQVAGDLVTVGLQVAGDLVPAGLQVAGDLVTVGLQVAGDLVTVGFRVAGNQNLVTAGLRVGTWSQLDCEWGSGHSWIASWDLVTAGLRAAGDLFTAGLRVAGDLFTAGLRVVGDLVTAGLRAAGDLFTAGLRVVGDLFTAGLRVVGDLVTAGLRVGIWSQLDCELLAIYSQLDCEWGSGHSWIDSEATAEYDAAVSDHCLNSLCWACRMLPFARFMNVEELLQDIILSLVSELPPIRKVAEILVGAFPDAEDVRVPLRDKYHSLQQRLRHSTVRGKEIPANLTDWVERKEHISWRVGVPEEVTGRSRGGGIEEKDENLKIQSTNYYKSTATTDLST</sequence>
<protein>
    <submittedName>
        <fullName evidence="1">Uncharacterized protein</fullName>
    </submittedName>
</protein>
<dbReference type="OrthoDB" id="9909387at2759"/>
<dbReference type="InterPro" id="IPR028236">
    <property type="entry name" value="CPLANE1"/>
</dbReference>
<organism evidence="1 2">
    <name type="scientific">Scyliorhinus torazame</name>
    <name type="common">Cloudy catshark</name>
    <name type="synonym">Catulus torazame</name>
    <dbReference type="NCBI Taxonomy" id="75743"/>
    <lineage>
        <taxon>Eukaryota</taxon>
        <taxon>Metazoa</taxon>
        <taxon>Chordata</taxon>
        <taxon>Craniata</taxon>
        <taxon>Vertebrata</taxon>
        <taxon>Chondrichthyes</taxon>
        <taxon>Elasmobranchii</taxon>
        <taxon>Galeomorphii</taxon>
        <taxon>Galeoidea</taxon>
        <taxon>Carcharhiniformes</taxon>
        <taxon>Scyliorhinidae</taxon>
        <taxon>Scyliorhinus</taxon>
    </lineage>
</organism>
<comment type="caution">
    <text evidence="1">The sequence shown here is derived from an EMBL/GenBank/DDBJ whole genome shotgun (WGS) entry which is preliminary data.</text>
</comment>
<dbReference type="PANTHER" id="PTHR14492:SF4">
    <property type="entry name" value="CILIOGENESIS AND PLANAR POLARITY EFFECTOR 1"/>
    <property type="match status" value="1"/>
</dbReference>
<gene>
    <name evidence="1" type="ORF">scyTo_0022177</name>
</gene>
<dbReference type="GO" id="GO:0035869">
    <property type="term" value="C:ciliary transition zone"/>
    <property type="evidence" value="ECO:0007669"/>
    <property type="project" value="TreeGrafter"/>
</dbReference>
<dbReference type="AlphaFoldDB" id="A0A401Q7X1"/>
<reference evidence="1 2" key="1">
    <citation type="journal article" date="2018" name="Nat. Ecol. Evol.">
        <title>Shark genomes provide insights into elasmobranch evolution and the origin of vertebrates.</title>
        <authorList>
            <person name="Hara Y"/>
            <person name="Yamaguchi K"/>
            <person name="Onimaru K"/>
            <person name="Kadota M"/>
            <person name="Koyanagi M"/>
            <person name="Keeley SD"/>
            <person name="Tatsumi K"/>
            <person name="Tanaka K"/>
            <person name="Motone F"/>
            <person name="Kageyama Y"/>
            <person name="Nozu R"/>
            <person name="Adachi N"/>
            <person name="Nishimura O"/>
            <person name="Nakagawa R"/>
            <person name="Tanegashima C"/>
            <person name="Kiyatake I"/>
            <person name="Matsumoto R"/>
            <person name="Murakumo K"/>
            <person name="Nishida K"/>
            <person name="Terakita A"/>
            <person name="Kuratani S"/>
            <person name="Sato K"/>
            <person name="Hyodo S Kuraku.S."/>
        </authorList>
    </citation>
    <scope>NUCLEOTIDE SEQUENCE [LARGE SCALE GENOMIC DNA]</scope>
</reference>
<accession>A0A401Q7X1</accession>
<evidence type="ECO:0000313" key="1">
    <source>
        <dbReference type="EMBL" id="GCB81427.1"/>
    </source>
</evidence>
<dbReference type="GO" id="GO:0060271">
    <property type="term" value="P:cilium assembly"/>
    <property type="evidence" value="ECO:0007669"/>
    <property type="project" value="TreeGrafter"/>
</dbReference>
<name>A0A401Q7X1_SCYTO</name>
<evidence type="ECO:0000313" key="2">
    <source>
        <dbReference type="Proteomes" id="UP000288216"/>
    </source>
</evidence>